<proteinExistence type="predicted"/>
<organism evidence="2 4">
    <name type="scientific">Photobacterium damsela subsp. piscicida</name>
    <name type="common">Pasteurella piscicida</name>
    <dbReference type="NCBI Taxonomy" id="38294"/>
    <lineage>
        <taxon>Bacteria</taxon>
        <taxon>Pseudomonadati</taxon>
        <taxon>Pseudomonadota</taxon>
        <taxon>Gammaproteobacteria</taxon>
        <taxon>Vibrionales</taxon>
        <taxon>Vibrionaceae</taxon>
        <taxon>Photobacterium</taxon>
    </lineage>
</organism>
<sequence length="232" mass="25656">MSSEYLICGPESSDAVATFLFAHGAGAGMYHEFMTDMATELAKYRIQVIRFNFPYMVKRAEDGKKRPPDRQPKLLHDFKQHIDAVDNGKLVIGGKSMGGRMASLMVTDTATQAANITNCCDIVKGVACLGFPFHPPGKPDNFRGDHFANMQTPTLILQGERDTFGTRTEVEAIVFSSYVSIQYLPDGDHSFKPRKASGYTLQQNMAQAANGLAQFIYQCVGACWNPLQNEEQ</sequence>
<dbReference type="SUPFAM" id="SSF53474">
    <property type="entry name" value="alpha/beta-Hydrolases"/>
    <property type="match status" value="1"/>
</dbReference>
<name>A0A1Q9H376_PHODP</name>
<dbReference type="InterPro" id="IPR026555">
    <property type="entry name" value="NSL3/Tex30"/>
</dbReference>
<gene>
    <name evidence="3" type="ORF">IC627_03005</name>
    <name evidence="2" type="ORF">PDPUS_1_02662</name>
</gene>
<dbReference type="Pfam" id="PF20408">
    <property type="entry name" value="Abhydrolase_11"/>
    <property type="match status" value="1"/>
</dbReference>
<accession>A0A1Q9H376</accession>
<evidence type="ECO:0000259" key="1">
    <source>
        <dbReference type="Pfam" id="PF20408"/>
    </source>
</evidence>
<dbReference type="RefSeq" id="WP_044174593.1">
    <property type="nucleotide sequence ID" value="NZ_AP018045.1"/>
</dbReference>
<reference evidence="3 5" key="3">
    <citation type="submission" date="2020-09" db="EMBL/GenBank/DDBJ databases">
        <title>Complete, closed and curated genome sequences of Photobacterium damselae subsp. piscicida isolates from Australia indicate localised evolution and additional plasmid-borne pathogenicity mechanisms.</title>
        <authorList>
            <person name="Baseggio L."/>
            <person name="Silayeva O."/>
            <person name="Buller N."/>
            <person name="Landos M."/>
            <person name="Engelstaedter J."/>
            <person name="Barnes A.C."/>
        </authorList>
    </citation>
    <scope>NUCLEOTIDE SEQUENCE [LARGE SCALE GENOMIC DNA]</scope>
    <source>
        <strain evidence="3 5">AS-16-0540-1</strain>
    </source>
</reference>
<dbReference type="Gene3D" id="3.40.50.1820">
    <property type="entry name" value="alpha/beta hydrolase"/>
    <property type="match status" value="1"/>
</dbReference>
<dbReference type="Proteomes" id="UP000516656">
    <property type="component" value="Chromosome 1"/>
</dbReference>
<evidence type="ECO:0000313" key="2">
    <source>
        <dbReference type="EMBL" id="BAX54036.1"/>
    </source>
</evidence>
<protein>
    <submittedName>
        <fullName evidence="2 3">Alpha/beta hydrolase</fullName>
    </submittedName>
</protein>
<dbReference type="Proteomes" id="UP000218676">
    <property type="component" value="Chromosome 1"/>
</dbReference>
<reference evidence="2" key="1">
    <citation type="journal article" date="2017" name="Genome Announc.">
        <title>Whole-Genome Sequence of Photobacterium damselae subsp. piscicida Strain 91-197, Isolated from Hybrid Striped Bass (Morone sp.) in the United States.</title>
        <authorList>
            <person name="Teru Y."/>
            <person name="Hikima J."/>
            <person name="Kono T."/>
            <person name="Sakai M."/>
            <person name="Takano T."/>
            <person name="Hawke J.P."/>
            <person name="Takeyama H."/>
            <person name="Aoki T."/>
        </authorList>
    </citation>
    <scope>NUCLEOTIDE SEQUENCE</scope>
    <source>
        <strain evidence="2">91-197</strain>
    </source>
</reference>
<feature type="domain" description="KANL3/Tex30 alpha/beta hydrolase-like" evidence="1">
    <location>
        <begin position="17"/>
        <end position="216"/>
    </location>
</feature>
<dbReference type="EMBL" id="AP018045">
    <property type="protein sequence ID" value="BAX54036.1"/>
    <property type="molecule type" value="Genomic_DNA"/>
</dbReference>
<dbReference type="EMBL" id="CP061854">
    <property type="protein sequence ID" value="QOD57026.1"/>
    <property type="molecule type" value="Genomic_DNA"/>
</dbReference>
<dbReference type="PANTHER" id="PTHR13136">
    <property type="entry name" value="TESTIS DEVELOPMENT PROTEIN PRTD"/>
    <property type="match status" value="1"/>
</dbReference>
<evidence type="ECO:0000313" key="5">
    <source>
        <dbReference type="Proteomes" id="UP000516656"/>
    </source>
</evidence>
<keyword evidence="2" id="KW-0378">Hydrolase</keyword>
<dbReference type="InterPro" id="IPR046879">
    <property type="entry name" value="KANL3/Tex30_Abhydrolase"/>
</dbReference>
<evidence type="ECO:0000313" key="4">
    <source>
        <dbReference type="Proteomes" id="UP000218676"/>
    </source>
</evidence>
<reference evidence="4" key="2">
    <citation type="submission" date="2017-05" db="EMBL/GenBank/DDBJ databases">
        <title>Whole genome sequence of fish pathogenic bacteria, Photobacterium damselae subsp. piscicida, strain 91-197, isolated from hybrid striped bass (Morone sp.) in USA.</title>
        <authorList>
            <person name="Teru Y."/>
            <person name="Hikima J."/>
            <person name="Kono T."/>
            <person name="Sakai M."/>
            <person name="Takano T."/>
            <person name="Hawke J.P."/>
            <person name="Takeyama H."/>
            <person name="Aoki T."/>
        </authorList>
    </citation>
    <scope>NUCLEOTIDE SEQUENCE [LARGE SCALE GENOMIC DNA]</scope>
    <source>
        <strain evidence="4">91-197</strain>
    </source>
</reference>
<dbReference type="InterPro" id="IPR029058">
    <property type="entry name" value="AB_hydrolase_fold"/>
</dbReference>
<dbReference type="PANTHER" id="PTHR13136:SF11">
    <property type="entry name" value="TESTIS-EXPRESSED PROTEIN 30"/>
    <property type="match status" value="1"/>
</dbReference>
<dbReference type="GO" id="GO:0016787">
    <property type="term" value="F:hydrolase activity"/>
    <property type="evidence" value="ECO:0007669"/>
    <property type="project" value="UniProtKB-KW"/>
</dbReference>
<evidence type="ECO:0000313" key="3">
    <source>
        <dbReference type="EMBL" id="QOD57026.1"/>
    </source>
</evidence>
<dbReference type="AlphaFoldDB" id="A0A1Q9H376"/>